<evidence type="ECO:0008006" key="4">
    <source>
        <dbReference type="Google" id="ProtNLM"/>
    </source>
</evidence>
<comment type="caution">
    <text evidence="2">The sequence shown here is derived from an EMBL/GenBank/DDBJ whole genome shotgun (WGS) entry which is preliminary data.</text>
</comment>
<protein>
    <recommendedName>
        <fullName evidence="4">Prepilin-type N-terminal cleavage/methylation domain-containing protein</fullName>
    </recommendedName>
</protein>
<evidence type="ECO:0000313" key="2">
    <source>
        <dbReference type="EMBL" id="GBF35401.1"/>
    </source>
</evidence>
<keyword evidence="1" id="KW-1133">Transmembrane helix</keyword>
<evidence type="ECO:0000313" key="3">
    <source>
        <dbReference type="Proteomes" id="UP000239549"/>
    </source>
</evidence>
<dbReference type="Proteomes" id="UP000239549">
    <property type="component" value="Unassembled WGS sequence"/>
</dbReference>
<sequence length="129" mass="14346">MIPFLRSERKTGSGGFTLLEVLTAFLVFTLCITAVLDLFFSGLRHQVQAWEETRASFAASAILEQVKEMPFESAESKARAEYSGEPGLNYAVDVGPSARPDMKTISVTVFYDLAGEEKSVKLMMERLNR</sequence>
<keyword evidence="1" id="KW-0812">Transmembrane</keyword>
<dbReference type="EMBL" id="BFAV01000162">
    <property type="protein sequence ID" value="GBF35401.1"/>
    <property type="molecule type" value="Genomic_DNA"/>
</dbReference>
<reference evidence="3" key="1">
    <citation type="submission" date="2018-02" db="EMBL/GenBank/DDBJ databases">
        <title>Genome sequence of Desulfocucumis palustris strain NAW-5.</title>
        <authorList>
            <person name="Watanabe M."/>
            <person name="Kojima H."/>
            <person name="Fukui M."/>
        </authorList>
    </citation>
    <scope>NUCLEOTIDE SEQUENCE [LARGE SCALE GENOMIC DNA]</scope>
    <source>
        <strain evidence="3">NAW-5</strain>
    </source>
</reference>
<keyword evidence="3" id="KW-1185">Reference proteome</keyword>
<accession>A0A2L2XN69</accession>
<gene>
    <name evidence="2" type="ORF">DCCM_4524</name>
</gene>
<feature type="transmembrane region" description="Helical" evidence="1">
    <location>
        <begin position="16"/>
        <end position="40"/>
    </location>
</feature>
<keyword evidence="1" id="KW-0472">Membrane</keyword>
<evidence type="ECO:0000256" key="1">
    <source>
        <dbReference type="SAM" id="Phobius"/>
    </source>
</evidence>
<proteinExistence type="predicted"/>
<dbReference type="RefSeq" id="WP_104373472.1">
    <property type="nucleotide sequence ID" value="NZ_BFAV01000162.1"/>
</dbReference>
<dbReference type="AlphaFoldDB" id="A0A2L2XN69"/>
<organism evidence="2 3">
    <name type="scientific">Desulfocucumis palustris</name>
    <dbReference type="NCBI Taxonomy" id="1898651"/>
    <lineage>
        <taxon>Bacteria</taxon>
        <taxon>Bacillati</taxon>
        <taxon>Bacillota</taxon>
        <taxon>Clostridia</taxon>
        <taxon>Eubacteriales</taxon>
        <taxon>Desulfocucumaceae</taxon>
        <taxon>Desulfocucumis</taxon>
    </lineage>
</organism>
<dbReference type="OrthoDB" id="1787228at2"/>
<name>A0A2L2XN69_9FIRM</name>